<reference evidence="3" key="1">
    <citation type="submission" date="2017-02" db="UniProtKB">
        <authorList>
            <consortium name="WormBaseParasite"/>
        </authorList>
    </citation>
    <scope>IDENTIFICATION</scope>
</reference>
<feature type="transmembrane region" description="Helical" evidence="1">
    <location>
        <begin position="12"/>
        <end position="37"/>
    </location>
</feature>
<keyword evidence="1" id="KW-1133">Transmembrane helix</keyword>
<sequence length="149" mass="17250">MSRTATMNIRLKVLLINFAISGLINIVTRYLSIAWYLSESIWFPENGMWYQIIFRLHDLCVVMLTINPVVIAIERISATIFSKSYEDFNNTICNYTLRLSSVGYLLIARIFKRTTAKISTNNPKNVFGKDIIIHNANHDNIGMLQDMWK</sequence>
<evidence type="ECO:0000256" key="1">
    <source>
        <dbReference type="SAM" id="Phobius"/>
    </source>
</evidence>
<name>A0A0N5BH50_STREA</name>
<evidence type="ECO:0000313" key="2">
    <source>
        <dbReference type="Proteomes" id="UP000046392"/>
    </source>
</evidence>
<keyword evidence="1" id="KW-0812">Transmembrane</keyword>
<dbReference type="Proteomes" id="UP000046392">
    <property type="component" value="Unplaced"/>
</dbReference>
<proteinExistence type="predicted"/>
<evidence type="ECO:0000313" key="3">
    <source>
        <dbReference type="WBParaSite" id="SPAL_0000529450.1"/>
    </source>
</evidence>
<organism evidence="2 3">
    <name type="scientific">Strongyloides papillosus</name>
    <name type="common">Intestinal threadworm</name>
    <dbReference type="NCBI Taxonomy" id="174720"/>
    <lineage>
        <taxon>Eukaryota</taxon>
        <taxon>Metazoa</taxon>
        <taxon>Ecdysozoa</taxon>
        <taxon>Nematoda</taxon>
        <taxon>Chromadorea</taxon>
        <taxon>Rhabditida</taxon>
        <taxon>Tylenchina</taxon>
        <taxon>Panagrolaimomorpha</taxon>
        <taxon>Strongyloidoidea</taxon>
        <taxon>Strongyloididae</taxon>
        <taxon>Strongyloides</taxon>
    </lineage>
</organism>
<keyword evidence="1" id="KW-0472">Membrane</keyword>
<accession>A0A0N5BH50</accession>
<dbReference type="WBParaSite" id="SPAL_0000529450.1">
    <property type="protein sequence ID" value="SPAL_0000529450.1"/>
    <property type="gene ID" value="SPAL_0000529450"/>
</dbReference>
<dbReference type="AlphaFoldDB" id="A0A0N5BH50"/>
<protein>
    <submittedName>
        <fullName evidence="3">G_PROTEIN_RECEP_F1_2 domain-containing protein</fullName>
    </submittedName>
</protein>
<feature type="transmembrane region" description="Helical" evidence="1">
    <location>
        <begin position="49"/>
        <end position="73"/>
    </location>
</feature>
<keyword evidence="2" id="KW-1185">Reference proteome</keyword>